<sequence length="383" mass="43846">MKVNPQQYISELVAKLLDGSITKNEFDKLLRFFLNNQEIENWPDYLGSKEEVKERIHEKIRLGLHFENQKPVKVIPFYSKPFFKYAVAASLVLFVTFTTIFKLQKQDVLPVANSHKIEIGTDKATLTLEDGTNVILGNGKTYEDRNLNSTGKELLYKESGVALGKVTYNYLTVPRGGQYYLKLSDGTQVWLNSESQLKFPTSFIEGKTRVVELVYGEAYFDVSPSTQNNGSHFKVFTKKQVVEVLGTQFNIKAYKDETAIYTTLVEGKVMVTSAGNVEKMVPGQQLICDVKSQALTFHQTDVSNEVSWKRGVFSFERKSLKEIMTVLSRWYDFKVIFTKPEIEKKEFVGVLGRNQKIEEILNTLKEFGNIKDYEIKDKTIVLK</sequence>
<name>A0ABR7UT45_9FLAO</name>
<keyword evidence="1" id="KW-0812">Transmembrane</keyword>
<feature type="transmembrane region" description="Helical" evidence="1">
    <location>
        <begin position="82"/>
        <end position="101"/>
    </location>
</feature>
<keyword evidence="1" id="KW-1133">Transmembrane helix</keyword>
<dbReference type="InterPro" id="IPR012373">
    <property type="entry name" value="Ferrdict_sens_TM"/>
</dbReference>
<dbReference type="InterPro" id="IPR006860">
    <property type="entry name" value="FecR"/>
</dbReference>
<dbReference type="Proteomes" id="UP000661715">
    <property type="component" value="Unassembled WGS sequence"/>
</dbReference>
<keyword evidence="5" id="KW-1185">Reference proteome</keyword>
<evidence type="ECO:0008006" key="6">
    <source>
        <dbReference type="Google" id="ProtNLM"/>
    </source>
</evidence>
<evidence type="ECO:0000259" key="3">
    <source>
        <dbReference type="Pfam" id="PF16344"/>
    </source>
</evidence>
<comment type="caution">
    <text evidence="4">The sequence shown here is derived from an EMBL/GenBank/DDBJ whole genome shotgun (WGS) entry which is preliminary data.</text>
</comment>
<organism evidence="4 5">
    <name type="scientific">Flavobacterium pokkalii</name>
    <dbReference type="NCBI Taxonomy" id="1940408"/>
    <lineage>
        <taxon>Bacteria</taxon>
        <taxon>Pseudomonadati</taxon>
        <taxon>Bacteroidota</taxon>
        <taxon>Flavobacteriia</taxon>
        <taxon>Flavobacteriales</taxon>
        <taxon>Flavobacteriaceae</taxon>
        <taxon>Flavobacterium</taxon>
    </lineage>
</organism>
<dbReference type="Pfam" id="PF04773">
    <property type="entry name" value="FecR"/>
    <property type="match status" value="1"/>
</dbReference>
<protein>
    <recommendedName>
        <fullName evidence="6">FecR family protein</fullName>
    </recommendedName>
</protein>
<evidence type="ECO:0000313" key="5">
    <source>
        <dbReference type="Proteomes" id="UP000661715"/>
    </source>
</evidence>
<dbReference type="Gene3D" id="3.55.50.30">
    <property type="match status" value="1"/>
</dbReference>
<reference evidence="4 5" key="1">
    <citation type="journal article" date="2020" name="Microbiol. Res.">
        <title>Flavobacterium pokkalii sp. nov., a novel plant growth promoting native rhizobacteria isolated from pokkali rice grown in coastal saline affected agricultural regions of southern India, Kerala.</title>
        <authorList>
            <person name="Menon R.R."/>
            <person name="Kumari S."/>
            <person name="Viver T."/>
            <person name="Rameshkumar N."/>
        </authorList>
    </citation>
    <scope>NUCLEOTIDE SEQUENCE [LARGE SCALE GENOMIC DNA]</scope>
    <source>
        <strain evidence="4 5">L1I52</strain>
    </source>
</reference>
<dbReference type="PANTHER" id="PTHR30273">
    <property type="entry name" value="PERIPLASMIC SIGNAL SENSOR AND SIGMA FACTOR ACTIVATOR FECR-RELATED"/>
    <property type="match status" value="1"/>
</dbReference>
<keyword evidence="1" id="KW-0472">Membrane</keyword>
<dbReference type="InterPro" id="IPR032508">
    <property type="entry name" value="FecR_C"/>
</dbReference>
<dbReference type="RefSeq" id="WP_188221198.1">
    <property type="nucleotide sequence ID" value="NZ_NASZ01000022.1"/>
</dbReference>
<dbReference type="EMBL" id="NASZ01000022">
    <property type="protein sequence ID" value="MBD0726090.1"/>
    <property type="molecule type" value="Genomic_DNA"/>
</dbReference>
<dbReference type="Gene3D" id="2.60.120.1440">
    <property type="match status" value="1"/>
</dbReference>
<feature type="domain" description="Protein FecR C-terminal" evidence="3">
    <location>
        <begin position="313"/>
        <end position="381"/>
    </location>
</feature>
<evidence type="ECO:0000256" key="1">
    <source>
        <dbReference type="SAM" id="Phobius"/>
    </source>
</evidence>
<dbReference type="PANTHER" id="PTHR30273:SF2">
    <property type="entry name" value="PROTEIN FECR"/>
    <property type="match status" value="1"/>
</dbReference>
<feature type="domain" description="FecR protein" evidence="2">
    <location>
        <begin position="173"/>
        <end position="269"/>
    </location>
</feature>
<evidence type="ECO:0000313" key="4">
    <source>
        <dbReference type="EMBL" id="MBD0726090.1"/>
    </source>
</evidence>
<dbReference type="Pfam" id="PF16344">
    <property type="entry name" value="FecR_C"/>
    <property type="match status" value="1"/>
</dbReference>
<proteinExistence type="predicted"/>
<gene>
    <name evidence="4" type="ORF">B6A10_12985</name>
</gene>
<accession>A0ABR7UT45</accession>
<evidence type="ECO:0000259" key="2">
    <source>
        <dbReference type="Pfam" id="PF04773"/>
    </source>
</evidence>